<dbReference type="RefSeq" id="WP_125014951.1">
    <property type="nucleotide sequence ID" value="NZ_QWEZ01000001.1"/>
</dbReference>
<reference evidence="4 5" key="2">
    <citation type="submission" date="2018-12" db="EMBL/GenBank/DDBJ databases">
        <title>Simiduia agarivorans gen. nov., sp. nov., a marine, agarolytic bacterium isolated from shallow coastal water from Keelung, Taiwan.</title>
        <authorList>
            <person name="Shieh W.Y."/>
        </authorList>
    </citation>
    <scope>NUCLEOTIDE SEQUENCE [LARGE SCALE GENOMIC DNA]</scope>
    <source>
        <strain evidence="4 5">GTF-13</strain>
    </source>
</reference>
<dbReference type="UniPathway" id="UPA00148"/>
<dbReference type="Pfam" id="PF02571">
    <property type="entry name" value="CbiJ"/>
    <property type="match status" value="1"/>
</dbReference>
<dbReference type="EC" id="1.3.1.54" evidence="4"/>
<dbReference type="AlphaFoldDB" id="A0A3P3VP30"/>
<keyword evidence="3 4" id="KW-0560">Oxidoreductase</keyword>
<dbReference type="Proteomes" id="UP000280792">
    <property type="component" value="Unassembled WGS sequence"/>
</dbReference>
<evidence type="ECO:0000256" key="3">
    <source>
        <dbReference type="ARBA" id="ARBA00023002"/>
    </source>
</evidence>
<accession>A0A3P3VP30</accession>
<evidence type="ECO:0000313" key="4">
    <source>
        <dbReference type="EMBL" id="RRJ84521.1"/>
    </source>
</evidence>
<comment type="pathway">
    <text evidence="1">Cofactor biosynthesis; adenosylcobalamin biosynthesis.</text>
</comment>
<comment type="caution">
    <text evidence="4">The sequence shown here is derived from an EMBL/GenBank/DDBJ whole genome shotgun (WGS) entry which is preliminary data.</text>
</comment>
<dbReference type="GO" id="GO:0016994">
    <property type="term" value="F:precorrin-6A reductase activity"/>
    <property type="evidence" value="ECO:0007669"/>
    <property type="project" value="UniProtKB-EC"/>
</dbReference>
<organism evidence="4 5">
    <name type="scientific">Aestuariirhabdus litorea</name>
    <dbReference type="NCBI Taxonomy" id="2528527"/>
    <lineage>
        <taxon>Bacteria</taxon>
        <taxon>Pseudomonadati</taxon>
        <taxon>Pseudomonadota</taxon>
        <taxon>Gammaproteobacteria</taxon>
        <taxon>Oceanospirillales</taxon>
        <taxon>Aestuariirhabdaceae</taxon>
        <taxon>Aestuariirhabdus</taxon>
    </lineage>
</organism>
<keyword evidence="2" id="KW-0169">Cobalamin biosynthesis</keyword>
<evidence type="ECO:0000256" key="2">
    <source>
        <dbReference type="ARBA" id="ARBA00022573"/>
    </source>
</evidence>
<protein>
    <submittedName>
        <fullName evidence="4">Cobalt-precorrin-6A reductase</fullName>
        <ecNumber evidence="4">1.3.1.-</ecNumber>
        <ecNumber evidence="4">1.3.1.54</ecNumber>
    </submittedName>
</protein>
<evidence type="ECO:0000313" key="5">
    <source>
        <dbReference type="Proteomes" id="UP000280792"/>
    </source>
</evidence>
<keyword evidence="5" id="KW-1185">Reference proteome</keyword>
<dbReference type="PROSITE" id="PS51014">
    <property type="entry name" value="COBK_CBIJ"/>
    <property type="match status" value="1"/>
</dbReference>
<dbReference type="InterPro" id="IPR003723">
    <property type="entry name" value="Precorrin-6x_reduct"/>
</dbReference>
<dbReference type="GO" id="GO:0009236">
    <property type="term" value="P:cobalamin biosynthetic process"/>
    <property type="evidence" value="ECO:0007669"/>
    <property type="project" value="UniProtKB-UniPathway"/>
</dbReference>
<proteinExistence type="predicted"/>
<dbReference type="PANTHER" id="PTHR36925:SF1">
    <property type="entry name" value="COBALT-PRECORRIN-6A REDUCTASE"/>
    <property type="match status" value="1"/>
</dbReference>
<sequence length="253" mass="28171">MRILLLGGINEAKGLVQGLQDAGHLPVYSIAGRVRQAELVCEQISGGFSQYCTDLTSAHPGVSGLTHWLRQQHTELVIDATHPYAEQISRHAVSACRALAIPCWRYLRPAWQSTPELPFQQLENWDALARLLPHFKKPVFTLGQIPAARLKPLPHQRWLVRSAIGINTDQDRIDQVQAIGPFSLAHEEQMFRLHRADLLVAKNSGGSLMDNKLKAAHQLGIPIILLQRPPLVAADREYSSPEALLNALERPPQ</sequence>
<dbReference type="EC" id="1.3.1.-" evidence="4"/>
<reference evidence="4 5" key="1">
    <citation type="submission" date="2018-08" db="EMBL/GenBank/DDBJ databases">
        <authorList>
            <person name="Khan S.A."/>
        </authorList>
    </citation>
    <scope>NUCLEOTIDE SEQUENCE [LARGE SCALE GENOMIC DNA]</scope>
    <source>
        <strain evidence="4 5">GTF-13</strain>
    </source>
</reference>
<dbReference type="PANTHER" id="PTHR36925">
    <property type="entry name" value="COBALT-PRECORRIN-6A REDUCTASE"/>
    <property type="match status" value="1"/>
</dbReference>
<dbReference type="EMBL" id="QWEZ01000001">
    <property type="protein sequence ID" value="RRJ84521.1"/>
    <property type="molecule type" value="Genomic_DNA"/>
</dbReference>
<name>A0A3P3VP30_9GAMM</name>
<gene>
    <name evidence="4" type="ORF">D0544_05285</name>
</gene>
<evidence type="ECO:0000256" key="1">
    <source>
        <dbReference type="ARBA" id="ARBA00004953"/>
    </source>
</evidence>